<dbReference type="PANTHER" id="PTHR46512">
    <property type="entry name" value="PEPTIDYLPROLYL ISOMERASE"/>
    <property type="match status" value="1"/>
</dbReference>
<keyword evidence="3 4" id="KW-0802">TPR repeat</keyword>
<dbReference type="Gene3D" id="1.25.40.10">
    <property type="entry name" value="Tetratricopeptide repeat domain"/>
    <property type="match status" value="1"/>
</dbReference>
<evidence type="ECO:0000256" key="5">
    <source>
        <dbReference type="SAM" id="MobiDB-lite"/>
    </source>
</evidence>
<dbReference type="InterPro" id="IPR013105">
    <property type="entry name" value="TPR_2"/>
</dbReference>
<dbReference type="SMART" id="SM00028">
    <property type="entry name" value="TPR"/>
    <property type="match status" value="3"/>
</dbReference>
<proteinExistence type="predicted"/>
<dbReference type="PANTHER" id="PTHR46512:SF10">
    <property type="entry name" value="FK506-BINDING PROTEIN-LIKE"/>
    <property type="match status" value="1"/>
</dbReference>
<evidence type="ECO:0000256" key="2">
    <source>
        <dbReference type="ARBA" id="ARBA00022737"/>
    </source>
</evidence>
<dbReference type="Pfam" id="PF07719">
    <property type="entry name" value="TPR_2"/>
    <property type="match status" value="1"/>
</dbReference>
<dbReference type="InterPro" id="IPR011990">
    <property type="entry name" value="TPR-like_helical_dom_sf"/>
</dbReference>
<protein>
    <submittedName>
        <fullName evidence="6">Uncharacterized protein</fullName>
    </submittedName>
</protein>
<comment type="caution">
    <text evidence="6">The sequence shown here is derived from an EMBL/GenBank/DDBJ whole genome shotgun (WGS) entry which is preliminary data.</text>
</comment>
<keyword evidence="1" id="KW-0597">Phosphoprotein</keyword>
<evidence type="ECO:0000313" key="7">
    <source>
        <dbReference type="Proteomes" id="UP000438429"/>
    </source>
</evidence>
<dbReference type="InterPro" id="IPR019734">
    <property type="entry name" value="TPR_rpt"/>
</dbReference>
<evidence type="ECO:0000313" key="6">
    <source>
        <dbReference type="EMBL" id="KAF0036252.1"/>
    </source>
</evidence>
<dbReference type="InterPro" id="IPR050754">
    <property type="entry name" value="FKBP4/5/8-like"/>
</dbReference>
<evidence type="ECO:0000256" key="4">
    <source>
        <dbReference type="PROSITE-ProRule" id="PRU00339"/>
    </source>
</evidence>
<feature type="repeat" description="TPR" evidence="4">
    <location>
        <begin position="421"/>
        <end position="454"/>
    </location>
</feature>
<name>A0A6A4T1Z5_SCOMX</name>
<dbReference type="Proteomes" id="UP000438429">
    <property type="component" value="Unassembled WGS sequence"/>
</dbReference>
<accession>A0A6A4T1Z5</accession>
<dbReference type="AlphaFoldDB" id="A0A6A4T1Z5"/>
<dbReference type="PROSITE" id="PS50005">
    <property type="entry name" value="TPR"/>
    <property type="match status" value="1"/>
</dbReference>
<dbReference type="SUPFAM" id="SSF48452">
    <property type="entry name" value="TPR-like"/>
    <property type="match status" value="1"/>
</dbReference>
<gene>
    <name evidence="6" type="ORF">F2P81_011564</name>
</gene>
<evidence type="ECO:0000256" key="1">
    <source>
        <dbReference type="ARBA" id="ARBA00022553"/>
    </source>
</evidence>
<dbReference type="EMBL" id="VEVO01000010">
    <property type="protein sequence ID" value="KAF0036252.1"/>
    <property type="molecule type" value="Genomic_DNA"/>
</dbReference>
<keyword evidence="2" id="KW-0677">Repeat</keyword>
<reference evidence="6 7" key="1">
    <citation type="submission" date="2019-06" db="EMBL/GenBank/DDBJ databases">
        <title>Draft genomes of female and male turbot (Scophthalmus maximus).</title>
        <authorList>
            <person name="Xu H."/>
            <person name="Xu X.-W."/>
            <person name="Shao C."/>
            <person name="Chen S."/>
        </authorList>
    </citation>
    <scope>NUCLEOTIDE SEQUENCE [LARGE SCALE GENOMIC DNA]</scope>
    <source>
        <strain evidence="6">Ysfricsl-2016a</strain>
        <tissue evidence="6">Blood</tissue>
    </source>
</reference>
<evidence type="ECO:0000256" key="3">
    <source>
        <dbReference type="ARBA" id="ARBA00022803"/>
    </source>
</evidence>
<sequence>MSERLCDPQTVNRGKHMSTLSSFTDQADMTGDERTKRELVPPKCGCCELSATILTERTHVFIKSCTSVQSTRTWKKDIPWRTVIAAVARFELVAEMVWVSLLRCDYLCVNPVMDPVHPLETLHGNCDRDGVDVISWVSVCPGGLWKIQQKRTCKESQQTVSNSGDVTARSSSYCPRLGSLCRVRVRLNANMDETNSSVFDKGHENESFAEVTEAAENTIPRSRDSALQVPLGDWTTLRLGEGQCDITEACLERMRAGEKCEILLSPFGTGPDVSVPLSAEQHLPLCATVELQAFTAGKESWQMSPGGKWDWVKSHKERGGVRFRSGDVWGAADCYSRALKLLITLYGHVREQEKKGQEQEAVEQRETSGGDETQHLPSAHEFKTTKAELHSNLSLCQLKLSQPERAKASASKATELEPGGAKAWYRLGQACQMVNELVEAKQAFRKLLELQPESPAALKALKDIASREKEANAQLGLRLSKMFS</sequence>
<organism evidence="6 7">
    <name type="scientific">Scophthalmus maximus</name>
    <name type="common">Turbot</name>
    <name type="synonym">Psetta maxima</name>
    <dbReference type="NCBI Taxonomy" id="52904"/>
    <lineage>
        <taxon>Eukaryota</taxon>
        <taxon>Metazoa</taxon>
        <taxon>Chordata</taxon>
        <taxon>Craniata</taxon>
        <taxon>Vertebrata</taxon>
        <taxon>Euteleostomi</taxon>
        <taxon>Actinopterygii</taxon>
        <taxon>Neopterygii</taxon>
        <taxon>Teleostei</taxon>
        <taxon>Neoteleostei</taxon>
        <taxon>Acanthomorphata</taxon>
        <taxon>Carangaria</taxon>
        <taxon>Pleuronectiformes</taxon>
        <taxon>Pleuronectoidei</taxon>
        <taxon>Scophthalmidae</taxon>
        <taxon>Scophthalmus</taxon>
    </lineage>
</organism>
<feature type="region of interest" description="Disordered" evidence="5">
    <location>
        <begin position="353"/>
        <end position="376"/>
    </location>
</feature>